<protein>
    <submittedName>
        <fullName evidence="2">Uncharacterized protein</fullName>
    </submittedName>
</protein>
<sequence length="222" mass="25645">MNVTRMLPPNHANQQSQIQLDDRPLRLAEQQTQTISRPLSPTVLHQQPAFIIPNHQNLQTDHRLGSMLRQPVLNQQAIVNPGQLSQHSPENRIQPQHTHAQIIHQTVLNAPQHQPETELYHSQPSQDLVEYNALQVNQSLLNSQQPYTIQQGLVSEQSDSLRNQTAPQEHSIPYSSRQLTMQQGSSYLDTDRQRLIDQQQKIMELERQLIASEQRKLQLERE</sequence>
<accession>A0A814F147</accession>
<keyword evidence="1" id="KW-0175">Coiled coil</keyword>
<organism evidence="2 3">
    <name type="scientific">Brachionus calyciflorus</name>
    <dbReference type="NCBI Taxonomy" id="104777"/>
    <lineage>
        <taxon>Eukaryota</taxon>
        <taxon>Metazoa</taxon>
        <taxon>Spiralia</taxon>
        <taxon>Gnathifera</taxon>
        <taxon>Rotifera</taxon>
        <taxon>Eurotatoria</taxon>
        <taxon>Monogononta</taxon>
        <taxon>Pseudotrocha</taxon>
        <taxon>Ploima</taxon>
        <taxon>Brachionidae</taxon>
        <taxon>Brachionus</taxon>
    </lineage>
</organism>
<comment type="caution">
    <text evidence="2">The sequence shown here is derived from an EMBL/GenBank/DDBJ whole genome shotgun (WGS) entry which is preliminary data.</text>
</comment>
<dbReference type="AlphaFoldDB" id="A0A814F147"/>
<evidence type="ECO:0000313" key="2">
    <source>
        <dbReference type="EMBL" id="CAF0976585.1"/>
    </source>
</evidence>
<proteinExistence type="predicted"/>
<dbReference type="Proteomes" id="UP000663879">
    <property type="component" value="Unassembled WGS sequence"/>
</dbReference>
<gene>
    <name evidence="2" type="ORF">OXX778_LOCUS15198</name>
</gene>
<keyword evidence="3" id="KW-1185">Reference proteome</keyword>
<evidence type="ECO:0000313" key="3">
    <source>
        <dbReference type="Proteomes" id="UP000663879"/>
    </source>
</evidence>
<name>A0A814F147_9BILA</name>
<reference evidence="2" key="1">
    <citation type="submission" date="2021-02" db="EMBL/GenBank/DDBJ databases">
        <authorList>
            <person name="Nowell W R."/>
        </authorList>
    </citation>
    <scope>NUCLEOTIDE SEQUENCE</scope>
    <source>
        <strain evidence="2">Ploen Becks lab</strain>
    </source>
</reference>
<evidence type="ECO:0000256" key="1">
    <source>
        <dbReference type="SAM" id="Coils"/>
    </source>
</evidence>
<feature type="coiled-coil region" evidence="1">
    <location>
        <begin position="188"/>
        <end position="222"/>
    </location>
</feature>
<dbReference type="EMBL" id="CAJNOC010003300">
    <property type="protein sequence ID" value="CAF0976585.1"/>
    <property type="molecule type" value="Genomic_DNA"/>
</dbReference>